<keyword evidence="2" id="KW-1185">Reference proteome</keyword>
<dbReference type="RefSeq" id="WP_055391860.1">
    <property type="nucleotide sequence ID" value="NZ_CXWA01000019.1"/>
</dbReference>
<reference evidence="2" key="1">
    <citation type="submission" date="2015-07" db="EMBL/GenBank/DDBJ databases">
        <authorList>
            <person name="Rodrigo-Torres Lidia"/>
            <person name="Arahal R.David."/>
        </authorList>
    </citation>
    <scope>NUCLEOTIDE SEQUENCE [LARGE SCALE GENOMIC DNA]</scope>
    <source>
        <strain evidence="2">CECT 5096</strain>
    </source>
</reference>
<dbReference type="OrthoDB" id="8480455at2"/>
<proteinExistence type="predicted"/>
<evidence type="ECO:0000313" key="2">
    <source>
        <dbReference type="Proteomes" id="UP000049983"/>
    </source>
</evidence>
<dbReference type="GeneID" id="97673437"/>
<dbReference type="AlphaFoldDB" id="A0A0M6ZPQ1"/>
<evidence type="ECO:0000313" key="1">
    <source>
        <dbReference type="EMBL" id="CTQ79475.1"/>
    </source>
</evidence>
<dbReference type="Proteomes" id="UP000049983">
    <property type="component" value="Unassembled WGS sequence"/>
</dbReference>
<organism evidence="1 2">
    <name type="scientific">Roseibium album</name>
    <dbReference type="NCBI Taxonomy" id="311410"/>
    <lineage>
        <taxon>Bacteria</taxon>
        <taxon>Pseudomonadati</taxon>
        <taxon>Pseudomonadota</taxon>
        <taxon>Alphaproteobacteria</taxon>
        <taxon>Hyphomicrobiales</taxon>
        <taxon>Stappiaceae</taxon>
        <taxon>Roseibium</taxon>
    </lineage>
</organism>
<gene>
    <name evidence="1" type="ORF">LA5096_06213</name>
</gene>
<dbReference type="STRING" id="311410.LA5095_06232"/>
<dbReference type="EMBL" id="CXWC01000019">
    <property type="protein sequence ID" value="CTQ79475.1"/>
    <property type="molecule type" value="Genomic_DNA"/>
</dbReference>
<protein>
    <submittedName>
        <fullName evidence="1">Uncharacterized protein</fullName>
    </submittedName>
</protein>
<sequence>MTSSEPTIFLELRRLLDDVFETHSLMEFQELVDSYRSLIPDDISILFGIREQKWFGDSSDDKEYLLFPFLSFYISNKKAYFFKSGGRKEIVKHIEHCKSQSYYSFRSRKCYFFADAPTEFDHEKLFNLTKRIFITYYHNCGNRSHFLRSVSSRFVKEFWNEVDVYSWNNLQKYIYEKIGISVKIFLQKDEIYFERDFSPKDVLLPCETINDEFRPQDTGQFFEKNPDLSNIFYSDQFKNDLLNSIQRNNQSFGSWSGIKYLVSSFQKQYFNHFHQEEIRGFHKTPYIICVYSSREELSLEKVFFSDTLIENYIATVHEVERDELLDDIDDVCAAYEIDLSETPVYTRDELIDEYEQLLHQIFRNQSIYELDADVTVRLFNPFSRSLDLLYSSRGHSAASDVADSLDLVTDKDYASVVSFNKASSVDVWHKKKVFNEISKKKMLGLDLTDEINAQVEKSDYLRNSFGEKGNSILAYQISSHDVIIGVLEITSEDRGSLALASQLITKIARVIGDALRRLELANDRGWLTRMQFLHAARHKIERILDQVRQSLPEVADELQKILRSAAVSEDPDNFGDTSMDTVEGVTELIEKMCKLFPNLSEHEISLKFFPLLKLKKISIRNFYAIQEIIETLASNEKHSKFSLDHFEVFAGSKIKSDPIILISYRPEQWEEPKRKTYQICVSPISETDGTFHYGLFLLANQIRMIGGLALSANEGPSDKYNLCPFGLSFLLPESDLDV</sequence>
<accession>A0A0M6ZPQ1</accession>
<name>A0A0M6ZPQ1_9HYPH</name>